<evidence type="ECO:0008006" key="8">
    <source>
        <dbReference type="Google" id="ProtNLM"/>
    </source>
</evidence>
<evidence type="ECO:0000256" key="1">
    <source>
        <dbReference type="ARBA" id="ARBA00004123"/>
    </source>
</evidence>
<dbReference type="Gene3D" id="2.130.10.10">
    <property type="entry name" value="YVTN repeat-like/Quinoprotein amine dehydrogenase"/>
    <property type="match status" value="2"/>
</dbReference>
<dbReference type="EMBL" id="BDGI01000077">
    <property type="protein sequence ID" value="GAV28676.1"/>
    <property type="molecule type" value="Genomic_DNA"/>
</dbReference>
<organism evidence="6 7">
    <name type="scientific">Pichia membranifaciens</name>
    <dbReference type="NCBI Taxonomy" id="4926"/>
    <lineage>
        <taxon>Eukaryota</taxon>
        <taxon>Fungi</taxon>
        <taxon>Dikarya</taxon>
        <taxon>Ascomycota</taxon>
        <taxon>Saccharomycotina</taxon>
        <taxon>Pichiomycetes</taxon>
        <taxon>Pichiales</taxon>
        <taxon>Pichiaceae</taxon>
        <taxon>Pichia</taxon>
    </lineage>
</organism>
<evidence type="ECO:0000313" key="6">
    <source>
        <dbReference type="EMBL" id="GAV28676.1"/>
    </source>
</evidence>
<evidence type="ECO:0000256" key="2">
    <source>
        <dbReference type="ARBA" id="ARBA00022574"/>
    </source>
</evidence>
<protein>
    <recommendedName>
        <fullName evidence="8">Anaphase-promoting complex subunit 4 WD40 domain-containing protein</fullName>
    </recommendedName>
</protein>
<evidence type="ECO:0000256" key="4">
    <source>
        <dbReference type="ARBA" id="ARBA00023242"/>
    </source>
</evidence>
<reference evidence="6 7" key="1">
    <citation type="submission" date="2016-08" db="EMBL/GenBank/DDBJ databases">
        <title>Whole genome shotgun sequence of Pichia membranifaciens KS47-1.</title>
        <authorList>
            <person name="Konishi M."/>
            <person name="Ishida M."/>
            <person name="Arakawa T."/>
            <person name="Kato Y."/>
            <person name="Horiuchi J."/>
        </authorList>
    </citation>
    <scope>NUCLEOTIDE SEQUENCE [LARGE SCALE GENOMIC DNA]</scope>
    <source>
        <strain evidence="6 7">KS47-1</strain>
    </source>
</reference>
<dbReference type="GO" id="GO:0048188">
    <property type="term" value="C:Set1C/COMPASS complex"/>
    <property type="evidence" value="ECO:0007669"/>
    <property type="project" value="InterPro"/>
</dbReference>
<comment type="subcellular location">
    <subcellularLocation>
        <location evidence="1">Nucleus</location>
    </subcellularLocation>
</comment>
<evidence type="ECO:0000256" key="5">
    <source>
        <dbReference type="SAM" id="MobiDB-lite"/>
    </source>
</evidence>
<keyword evidence="3" id="KW-0677">Repeat</keyword>
<gene>
    <name evidence="6" type="ORF">PMKS-002150</name>
</gene>
<keyword evidence="7" id="KW-1185">Reference proteome</keyword>
<dbReference type="AlphaFoldDB" id="A0A1Q2YGH4"/>
<dbReference type="InterPro" id="IPR037850">
    <property type="entry name" value="RBBP5/Swd1"/>
</dbReference>
<feature type="region of interest" description="Disordered" evidence="5">
    <location>
        <begin position="83"/>
        <end position="102"/>
    </location>
</feature>
<dbReference type="SUPFAM" id="SSF50978">
    <property type="entry name" value="WD40 repeat-like"/>
    <property type="match status" value="1"/>
</dbReference>
<name>A0A1Q2YGH4_9ASCO</name>
<evidence type="ECO:0000256" key="3">
    <source>
        <dbReference type="ARBA" id="ARBA00022737"/>
    </source>
</evidence>
<dbReference type="InterPro" id="IPR015943">
    <property type="entry name" value="WD40/YVTN_repeat-like_dom_sf"/>
</dbReference>
<dbReference type="OrthoDB" id="196858at2759"/>
<keyword evidence="4" id="KW-0539">Nucleus</keyword>
<dbReference type="PANTHER" id="PTHR44040:SF1">
    <property type="entry name" value="RETINOBLASTOMA-BINDING PROTEIN 5"/>
    <property type="match status" value="1"/>
</dbReference>
<keyword evidence="2" id="KW-0853">WD repeat</keyword>
<dbReference type="Proteomes" id="UP000186136">
    <property type="component" value="Unassembled WGS sequence"/>
</dbReference>
<dbReference type="InterPro" id="IPR036322">
    <property type="entry name" value="WD40_repeat_dom_sf"/>
</dbReference>
<proteinExistence type="predicted"/>
<sequence length="501" mass="56321">MNLSLHDPQFIAADYPTTLNMTLSYGHCTALQISPCGHYIASGLLNGAILIIDTWSNNVTCIMRKHTMPVVGMRWIYHENEKTRNDDDSNKTNDGSINDDDEDNDNNIVVGIVSWSRDWKVCLHGLKDHKMELIWENIFPGGIWNVDVVNSGSINPYSKKWENWKMIICRVVGGVCFARSATTTIDKLDTDGAGCIEDLVTSEEKGETAESMDEDSASVHNEESEGYPLCCCTFFGGKYVISGTSKGWLQIIDVERRCLVKHFKVCSGNIKGISIMERGFYEGSTLKFGSNIVPVCRMIVNSSDRILRQYDISSWYESGWDVNSWKFDIEQKYQDVVNRIQWNTVKFSPTAEYVCASTQGGSGAAHDVYVWETSMGSLVQILEGAHEELIDVDWGMRSTNGNVCCVSANGMDSGTIFVWGVRASQKWSALAPDFEEIEQNIEYVEKEDEFDMVGVRGNILEEGTENDKFERYKVDVVSKEKTDARGFKFIKGCLIDTVLED</sequence>
<evidence type="ECO:0000313" key="7">
    <source>
        <dbReference type="Proteomes" id="UP000186136"/>
    </source>
</evidence>
<comment type="caution">
    <text evidence="6">The sequence shown here is derived from an EMBL/GenBank/DDBJ whole genome shotgun (WGS) entry which is preliminary data.</text>
</comment>
<dbReference type="PANTHER" id="PTHR44040">
    <property type="entry name" value="RETINOBLASTOMA-BINDING PROTEIN 5"/>
    <property type="match status" value="1"/>
</dbReference>
<accession>A0A1Q2YGH4</accession>